<comment type="subcellular location">
    <subcellularLocation>
        <location evidence="1 3">Nucleus</location>
    </subcellularLocation>
</comment>
<dbReference type="Pfam" id="PF06203">
    <property type="entry name" value="CCT"/>
    <property type="match status" value="1"/>
</dbReference>
<dbReference type="GO" id="GO:0009909">
    <property type="term" value="P:regulation of flower development"/>
    <property type="evidence" value="ECO:0007669"/>
    <property type="project" value="InterPro"/>
</dbReference>
<dbReference type="OrthoDB" id="153872at2759"/>
<protein>
    <submittedName>
        <fullName evidence="5">Zinc finger protein constans</fullName>
    </submittedName>
</protein>
<dbReference type="GO" id="GO:0005634">
    <property type="term" value="C:nucleus"/>
    <property type="evidence" value="ECO:0007669"/>
    <property type="project" value="UniProtKB-SubCell"/>
</dbReference>
<dbReference type="PANTHER" id="PTHR31319:SF71">
    <property type="entry name" value="CCT MOTIF FAMILY PROTEIN"/>
    <property type="match status" value="1"/>
</dbReference>
<dbReference type="Proteomes" id="UP000653305">
    <property type="component" value="Unassembled WGS sequence"/>
</dbReference>
<dbReference type="InterPro" id="IPR010402">
    <property type="entry name" value="CCT_domain"/>
</dbReference>
<proteinExistence type="predicted"/>
<dbReference type="InterPro" id="IPR045281">
    <property type="entry name" value="CONSTANS-like"/>
</dbReference>
<dbReference type="GO" id="GO:0003700">
    <property type="term" value="F:DNA-binding transcription factor activity"/>
    <property type="evidence" value="ECO:0007669"/>
    <property type="project" value="TreeGrafter"/>
</dbReference>
<accession>A0A830B7V0</accession>
<evidence type="ECO:0000256" key="2">
    <source>
        <dbReference type="ARBA" id="ARBA00023242"/>
    </source>
</evidence>
<organism evidence="5 6">
    <name type="scientific">Phtheirospermum japonicum</name>
    <dbReference type="NCBI Taxonomy" id="374723"/>
    <lineage>
        <taxon>Eukaryota</taxon>
        <taxon>Viridiplantae</taxon>
        <taxon>Streptophyta</taxon>
        <taxon>Embryophyta</taxon>
        <taxon>Tracheophyta</taxon>
        <taxon>Spermatophyta</taxon>
        <taxon>Magnoliopsida</taxon>
        <taxon>eudicotyledons</taxon>
        <taxon>Gunneridae</taxon>
        <taxon>Pentapetalae</taxon>
        <taxon>asterids</taxon>
        <taxon>lamiids</taxon>
        <taxon>Lamiales</taxon>
        <taxon>Orobanchaceae</taxon>
        <taxon>Orobanchaceae incertae sedis</taxon>
        <taxon>Phtheirospermum</taxon>
    </lineage>
</organism>
<keyword evidence="2 3" id="KW-0539">Nucleus</keyword>
<evidence type="ECO:0000313" key="5">
    <source>
        <dbReference type="EMBL" id="GFP81098.1"/>
    </source>
</evidence>
<evidence type="ECO:0000256" key="1">
    <source>
        <dbReference type="ARBA" id="ARBA00004123"/>
    </source>
</evidence>
<dbReference type="AlphaFoldDB" id="A0A830B7V0"/>
<reference evidence="5" key="1">
    <citation type="submission" date="2020-07" db="EMBL/GenBank/DDBJ databases">
        <title>Ethylene signaling mediates host invasion by parasitic plants.</title>
        <authorList>
            <person name="Yoshida S."/>
        </authorList>
    </citation>
    <scope>NUCLEOTIDE SEQUENCE</scope>
    <source>
        <strain evidence="5">Okayama</strain>
    </source>
</reference>
<evidence type="ECO:0000313" key="6">
    <source>
        <dbReference type="Proteomes" id="UP000653305"/>
    </source>
</evidence>
<feature type="domain" description="CCT" evidence="4">
    <location>
        <begin position="68"/>
        <end position="110"/>
    </location>
</feature>
<dbReference type="PROSITE" id="PS51017">
    <property type="entry name" value="CCT"/>
    <property type="match status" value="1"/>
</dbReference>
<name>A0A830B7V0_9LAMI</name>
<evidence type="ECO:0000259" key="4">
    <source>
        <dbReference type="PROSITE" id="PS51017"/>
    </source>
</evidence>
<dbReference type="PANTHER" id="PTHR31319">
    <property type="entry name" value="ZINC FINGER PROTEIN CONSTANS-LIKE 4"/>
    <property type="match status" value="1"/>
</dbReference>
<dbReference type="EMBL" id="BMAC01000026">
    <property type="protein sequence ID" value="GFP81098.1"/>
    <property type="molecule type" value="Genomic_DNA"/>
</dbReference>
<sequence>MEFVDEARVRPSFLDFPVMDFGAVYGMRRAFSEGDIKTLDNNNNGNISQAQSPMGQPKVTSIFASEGRREKLSRYWSKKSKRNFDRKIKYACRKALADSQPRVRGRFAKTEVSEICKNQ</sequence>
<gene>
    <name evidence="5" type="ORF">PHJA_000253100</name>
</gene>
<evidence type="ECO:0000256" key="3">
    <source>
        <dbReference type="PROSITE-ProRule" id="PRU00357"/>
    </source>
</evidence>
<comment type="caution">
    <text evidence="5">The sequence shown here is derived from an EMBL/GenBank/DDBJ whole genome shotgun (WGS) entry which is preliminary data.</text>
</comment>
<keyword evidence="6" id="KW-1185">Reference proteome</keyword>